<dbReference type="SMART" id="SM00862">
    <property type="entry name" value="Trans_reg_C"/>
    <property type="match status" value="1"/>
</dbReference>
<dbReference type="AlphaFoldDB" id="S9PI34"/>
<dbReference type="eggNOG" id="COG0745">
    <property type="taxonomic scope" value="Bacteria"/>
</dbReference>
<evidence type="ECO:0000256" key="4">
    <source>
        <dbReference type="ARBA" id="ARBA00023125"/>
    </source>
</evidence>
<dbReference type="InterPro" id="IPR016032">
    <property type="entry name" value="Sig_transdc_resp-reg_C-effctor"/>
</dbReference>
<keyword evidence="5" id="KW-0804">Transcription</keyword>
<evidence type="ECO:0000313" key="11">
    <source>
        <dbReference type="Proteomes" id="UP000011682"/>
    </source>
</evidence>
<organism evidence="10 11">
    <name type="scientific">Cystobacter fuscus (strain ATCC 25194 / DSM 2262 / NBRC 100088 / M29)</name>
    <dbReference type="NCBI Taxonomy" id="1242864"/>
    <lineage>
        <taxon>Bacteria</taxon>
        <taxon>Pseudomonadati</taxon>
        <taxon>Myxococcota</taxon>
        <taxon>Myxococcia</taxon>
        <taxon>Myxococcales</taxon>
        <taxon>Cystobacterineae</taxon>
        <taxon>Archangiaceae</taxon>
        <taxon>Cystobacter</taxon>
    </lineage>
</organism>
<protein>
    <submittedName>
        <fullName evidence="10">Two component transcriptional regulator, winged helix family</fullName>
    </submittedName>
</protein>
<sequence>MTENTTVESSPSITVLYIEDDEFTATRTSRYLERHGLSIRWFSDGRSGLAELIREEPDIVLLDLQIPQMDGLQVCAEIRRRSDVPIIIITAREEEADRVLGLEGGADDYLVKPFSTRELLARIRAHVRRARGRAGPESPVLRVGRITIDPRTYSAALDGTPLRLTTYEFALLKALAERAGRVLSREQMMELVTGSADEAFDRSIDVHISNLRRKLGDDPRQPTLLKTIRGVGYVLLGESS</sequence>
<feature type="domain" description="OmpR/PhoB-type" evidence="9">
    <location>
        <begin position="138"/>
        <end position="237"/>
    </location>
</feature>
<dbReference type="Pfam" id="PF00072">
    <property type="entry name" value="Response_reg"/>
    <property type="match status" value="1"/>
</dbReference>
<keyword evidence="11" id="KW-1185">Reference proteome</keyword>
<reference evidence="10" key="1">
    <citation type="submission" date="2013-05" db="EMBL/GenBank/DDBJ databases">
        <title>Genome assembly of Cystobacter fuscus DSM 2262.</title>
        <authorList>
            <person name="Sharma G."/>
            <person name="Khatri I."/>
            <person name="Kaur C."/>
            <person name="Mayilraj S."/>
            <person name="Subramanian S."/>
        </authorList>
    </citation>
    <scope>NUCLEOTIDE SEQUENCE [LARGE SCALE GENOMIC DNA]</scope>
    <source>
        <strain evidence="10">DSM 2262</strain>
    </source>
</reference>
<dbReference type="GO" id="GO:0032993">
    <property type="term" value="C:protein-DNA complex"/>
    <property type="evidence" value="ECO:0007669"/>
    <property type="project" value="TreeGrafter"/>
</dbReference>
<dbReference type="PANTHER" id="PTHR48111">
    <property type="entry name" value="REGULATOR OF RPOS"/>
    <property type="match status" value="1"/>
</dbReference>
<gene>
    <name evidence="10" type="ORF">D187_008914</name>
</gene>
<evidence type="ECO:0000256" key="5">
    <source>
        <dbReference type="ARBA" id="ARBA00023163"/>
    </source>
</evidence>
<feature type="modified residue" description="4-aspartylphosphate" evidence="6">
    <location>
        <position position="63"/>
    </location>
</feature>
<evidence type="ECO:0000256" key="3">
    <source>
        <dbReference type="ARBA" id="ARBA00023015"/>
    </source>
</evidence>
<dbReference type="SUPFAM" id="SSF52172">
    <property type="entry name" value="CheY-like"/>
    <property type="match status" value="1"/>
</dbReference>
<feature type="DNA-binding region" description="OmpR/PhoB-type" evidence="7">
    <location>
        <begin position="138"/>
        <end position="237"/>
    </location>
</feature>
<evidence type="ECO:0000256" key="6">
    <source>
        <dbReference type="PROSITE-ProRule" id="PRU00169"/>
    </source>
</evidence>
<dbReference type="GO" id="GO:0000976">
    <property type="term" value="F:transcription cis-regulatory region binding"/>
    <property type="evidence" value="ECO:0007669"/>
    <property type="project" value="TreeGrafter"/>
</dbReference>
<evidence type="ECO:0000259" key="8">
    <source>
        <dbReference type="PROSITE" id="PS50110"/>
    </source>
</evidence>
<dbReference type="Pfam" id="PF00486">
    <property type="entry name" value="Trans_reg_C"/>
    <property type="match status" value="1"/>
</dbReference>
<dbReference type="GO" id="GO:0000156">
    <property type="term" value="F:phosphorelay response regulator activity"/>
    <property type="evidence" value="ECO:0007669"/>
    <property type="project" value="TreeGrafter"/>
</dbReference>
<dbReference type="GO" id="GO:0005829">
    <property type="term" value="C:cytosol"/>
    <property type="evidence" value="ECO:0007669"/>
    <property type="project" value="TreeGrafter"/>
</dbReference>
<dbReference type="PROSITE" id="PS50110">
    <property type="entry name" value="RESPONSE_REGULATORY"/>
    <property type="match status" value="1"/>
</dbReference>
<keyword evidence="3" id="KW-0805">Transcription regulation</keyword>
<keyword evidence="1 6" id="KW-0597">Phosphoprotein</keyword>
<feature type="domain" description="Response regulatory" evidence="8">
    <location>
        <begin position="14"/>
        <end position="127"/>
    </location>
</feature>
<dbReference type="InterPro" id="IPR011006">
    <property type="entry name" value="CheY-like_superfamily"/>
</dbReference>
<comment type="caution">
    <text evidence="10">The sequence shown here is derived from an EMBL/GenBank/DDBJ whole genome shotgun (WGS) entry which is preliminary data.</text>
</comment>
<dbReference type="InterPro" id="IPR036388">
    <property type="entry name" value="WH-like_DNA-bd_sf"/>
</dbReference>
<dbReference type="EMBL" id="ANAH02000007">
    <property type="protein sequence ID" value="EPX62726.1"/>
    <property type="molecule type" value="Genomic_DNA"/>
</dbReference>
<dbReference type="RefSeq" id="WP_002621635.1">
    <property type="nucleotide sequence ID" value="NZ_ANAH02000007.1"/>
</dbReference>
<dbReference type="PANTHER" id="PTHR48111:SF4">
    <property type="entry name" value="DNA-BINDING DUAL TRANSCRIPTIONAL REGULATOR OMPR"/>
    <property type="match status" value="1"/>
</dbReference>
<dbReference type="SMART" id="SM00448">
    <property type="entry name" value="REC"/>
    <property type="match status" value="1"/>
</dbReference>
<dbReference type="Gene3D" id="6.10.250.690">
    <property type="match status" value="1"/>
</dbReference>
<dbReference type="CDD" id="cd17574">
    <property type="entry name" value="REC_OmpR"/>
    <property type="match status" value="1"/>
</dbReference>
<keyword evidence="4 7" id="KW-0238">DNA-binding</keyword>
<evidence type="ECO:0000256" key="1">
    <source>
        <dbReference type="ARBA" id="ARBA00022553"/>
    </source>
</evidence>
<evidence type="ECO:0000256" key="2">
    <source>
        <dbReference type="ARBA" id="ARBA00023012"/>
    </source>
</evidence>
<proteinExistence type="predicted"/>
<keyword evidence="2" id="KW-0902">Two-component regulatory system</keyword>
<dbReference type="InterPro" id="IPR039420">
    <property type="entry name" value="WalR-like"/>
</dbReference>
<name>S9PI34_CYSF2</name>
<dbReference type="Proteomes" id="UP000011682">
    <property type="component" value="Unassembled WGS sequence"/>
</dbReference>
<dbReference type="Gene3D" id="3.40.50.2300">
    <property type="match status" value="1"/>
</dbReference>
<dbReference type="CDD" id="cd00383">
    <property type="entry name" value="trans_reg_C"/>
    <property type="match status" value="1"/>
</dbReference>
<evidence type="ECO:0000259" key="9">
    <source>
        <dbReference type="PROSITE" id="PS51755"/>
    </source>
</evidence>
<evidence type="ECO:0000256" key="7">
    <source>
        <dbReference type="PROSITE-ProRule" id="PRU01091"/>
    </source>
</evidence>
<dbReference type="Gene3D" id="1.10.10.10">
    <property type="entry name" value="Winged helix-like DNA-binding domain superfamily/Winged helix DNA-binding domain"/>
    <property type="match status" value="1"/>
</dbReference>
<evidence type="ECO:0000313" key="10">
    <source>
        <dbReference type="EMBL" id="EPX62726.1"/>
    </source>
</evidence>
<dbReference type="InterPro" id="IPR001789">
    <property type="entry name" value="Sig_transdc_resp-reg_receiver"/>
</dbReference>
<dbReference type="GO" id="GO:0006355">
    <property type="term" value="P:regulation of DNA-templated transcription"/>
    <property type="evidence" value="ECO:0007669"/>
    <property type="project" value="InterPro"/>
</dbReference>
<dbReference type="SUPFAM" id="SSF46894">
    <property type="entry name" value="C-terminal effector domain of the bipartite response regulators"/>
    <property type="match status" value="1"/>
</dbReference>
<dbReference type="InterPro" id="IPR001867">
    <property type="entry name" value="OmpR/PhoB-type_DNA-bd"/>
</dbReference>
<dbReference type="PROSITE" id="PS51755">
    <property type="entry name" value="OMPR_PHOB"/>
    <property type="match status" value="1"/>
</dbReference>
<accession>S9PI34</accession>